<dbReference type="InterPro" id="IPR002549">
    <property type="entry name" value="AI-2E-like"/>
</dbReference>
<dbReference type="GO" id="GO:0016020">
    <property type="term" value="C:membrane"/>
    <property type="evidence" value="ECO:0007669"/>
    <property type="project" value="UniProtKB-SubCell"/>
</dbReference>
<dbReference type="STRING" id="245187.SAMN04488003_101327"/>
<feature type="transmembrane region" description="Helical" evidence="7">
    <location>
        <begin position="232"/>
        <end position="259"/>
    </location>
</feature>
<feature type="transmembrane region" description="Helical" evidence="7">
    <location>
        <begin position="303"/>
        <end position="330"/>
    </location>
</feature>
<keyword evidence="3 7" id="KW-0812">Transmembrane</keyword>
<feature type="transmembrane region" description="Helical" evidence="7">
    <location>
        <begin position="12"/>
        <end position="30"/>
    </location>
</feature>
<reference evidence="8 9" key="1">
    <citation type="submission" date="2016-10" db="EMBL/GenBank/DDBJ databases">
        <authorList>
            <person name="de Groot N.N."/>
        </authorList>
    </citation>
    <scope>NUCLEOTIDE SEQUENCE [LARGE SCALE GENOMIC DNA]</scope>
    <source>
        <strain evidence="8 9">DSM 16213</strain>
    </source>
</reference>
<accession>A0A1H7YVU3</accession>
<keyword evidence="4 7" id="KW-1133">Transmembrane helix</keyword>
<evidence type="ECO:0000256" key="7">
    <source>
        <dbReference type="SAM" id="Phobius"/>
    </source>
</evidence>
<evidence type="ECO:0000256" key="3">
    <source>
        <dbReference type="ARBA" id="ARBA00022692"/>
    </source>
</evidence>
<dbReference type="PANTHER" id="PTHR21716:SF16">
    <property type="entry name" value="BLL1467 PROTEIN"/>
    <property type="match status" value="1"/>
</dbReference>
<sequence length="383" mass="40604">MKRATHLEAIRRSLNLLTLIAVFATCFVAKDLLLPVMLGFLMALTLSPLSRGMARIGIPHWVSAVGLIGVTAMIIGLAIYFSAGTVSTWMASAGDIGGEVQSKLSEVFSRFESVRQAGAEVASIAPGDPAVQQVVVQQPTLIDSAMGVVSSAGATLAVALVLASFLLASGNMFYVKLVQSFQTMTGKKRALSIVYDIERRVSRYLLTITLINASLGVCVGIAMYVVGLPYPYIWGMAAFLLNFLPYIGALTGVALVAALSIVTFDNLYYALVAPAAYMTLTSIEGNFVTPTLLGRRLELNTVAVFLTVVLWGWLWGIAGALVAVPFLVVFKVVADNIDSMQIIGNFLGSADEAPAEKDDEEEEAAEPPVVTAPAVGFPTTAAE</sequence>
<evidence type="ECO:0000313" key="8">
    <source>
        <dbReference type="EMBL" id="SEM49974.1"/>
    </source>
</evidence>
<evidence type="ECO:0000256" key="4">
    <source>
        <dbReference type="ARBA" id="ARBA00022989"/>
    </source>
</evidence>
<dbReference type="RefSeq" id="WP_245731208.1">
    <property type="nucleotide sequence ID" value="NZ_FOCI01000001.1"/>
</dbReference>
<proteinExistence type="inferred from homology"/>
<feature type="transmembrane region" description="Helical" evidence="7">
    <location>
        <begin position="36"/>
        <end position="54"/>
    </location>
</feature>
<evidence type="ECO:0000256" key="6">
    <source>
        <dbReference type="SAM" id="MobiDB-lite"/>
    </source>
</evidence>
<name>A0A1H7YVU3_9RHOB</name>
<feature type="transmembrane region" description="Helical" evidence="7">
    <location>
        <begin position="266"/>
        <end position="283"/>
    </location>
</feature>
<feature type="transmembrane region" description="Helical" evidence="7">
    <location>
        <begin position="204"/>
        <end position="226"/>
    </location>
</feature>
<dbReference type="Proteomes" id="UP000199585">
    <property type="component" value="Unassembled WGS sequence"/>
</dbReference>
<feature type="region of interest" description="Disordered" evidence="6">
    <location>
        <begin position="352"/>
        <end position="383"/>
    </location>
</feature>
<dbReference type="EMBL" id="FOCI01000001">
    <property type="protein sequence ID" value="SEM49974.1"/>
    <property type="molecule type" value="Genomic_DNA"/>
</dbReference>
<protein>
    <submittedName>
        <fullName evidence="8">Predicted PurR-regulated permease PerM</fullName>
    </submittedName>
</protein>
<keyword evidence="5 7" id="KW-0472">Membrane</keyword>
<dbReference type="PANTHER" id="PTHR21716">
    <property type="entry name" value="TRANSMEMBRANE PROTEIN"/>
    <property type="match status" value="1"/>
</dbReference>
<comment type="subcellular location">
    <subcellularLocation>
        <location evidence="1">Membrane</location>
        <topology evidence="1">Multi-pass membrane protein</topology>
    </subcellularLocation>
</comment>
<dbReference type="GO" id="GO:0055085">
    <property type="term" value="P:transmembrane transport"/>
    <property type="evidence" value="ECO:0007669"/>
    <property type="project" value="TreeGrafter"/>
</dbReference>
<dbReference type="Pfam" id="PF01594">
    <property type="entry name" value="AI-2E_transport"/>
    <property type="match status" value="1"/>
</dbReference>
<organism evidence="8 9">
    <name type="scientific">Loktanella fryxellensis</name>
    <dbReference type="NCBI Taxonomy" id="245187"/>
    <lineage>
        <taxon>Bacteria</taxon>
        <taxon>Pseudomonadati</taxon>
        <taxon>Pseudomonadota</taxon>
        <taxon>Alphaproteobacteria</taxon>
        <taxon>Rhodobacterales</taxon>
        <taxon>Roseobacteraceae</taxon>
        <taxon>Loktanella</taxon>
    </lineage>
</organism>
<dbReference type="AlphaFoldDB" id="A0A1H7YVU3"/>
<evidence type="ECO:0000256" key="1">
    <source>
        <dbReference type="ARBA" id="ARBA00004141"/>
    </source>
</evidence>
<keyword evidence="9" id="KW-1185">Reference proteome</keyword>
<evidence type="ECO:0000256" key="5">
    <source>
        <dbReference type="ARBA" id="ARBA00023136"/>
    </source>
</evidence>
<gene>
    <name evidence="8" type="ORF">SAMN04488003_101327</name>
</gene>
<comment type="similarity">
    <text evidence="2">Belongs to the autoinducer-2 exporter (AI-2E) (TC 2.A.86) family.</text>
</comment>
<feature type="transmembrane region" description="Helical" evidence="7">
    <location>
        <begin position="61"/>
        <end position="83"/>
    </location>
</feature>
<evidence type="ECO:0000313" key="9">
    <source>
        <dbReference type="Proteomes" id="UP000199585"/>
    </source>
</evidence>
<feature type="compositionally biased region" description="Low complexity" evidence="6">
    <location>
        <begin position="366"/>
        <end position="375"/>
    </location>
</feature>
<feature type="transmembrane region" description="Helical" evidence="7">
    <location>
        <begin position="154"/>
        <end position="175"/>
    </location>
</feature>
<evidence type="ECO:0000256" key="2">
    <source>
        <dbReference type="ARBA" id="ARBA00009773"/>
    </source>
</evidence>